<evidence type="ECO:0000313" key="1">
    <source>
        <dbReference type="EMBL" id="RUQ91058.1"/>
    </source>
</evidence>
<evidence type="ECO:0000313" key="2">
    <source>
        <dbReference type="Proteomes" id="UP000288012"/>
    </source>
</evidence>
<dbReference type="PANTHER" id="PTHR43235:SF1">
    <property type="entry name" value="GLUTAMINE AMIDOTRANSFERASE PB2B2.05-RELATED"/>
    <property type="match status" value="1"/>
</dbReference>
<sequence>MKKIGITQRVDLIDHYQERRDCLDQRWFSLLESSNLLPVPVPGCLTDVKNWIECIGIDGFILSGGNDLAYLEDAKQIAPERDRTEHNILTIAENKKLPVLGVCRGFQIMNVYLSGNLTPVAEHVGSKHTVNAVTDHPLFSFYTRVNSYHAWGINHESLASKMLPALQSHDGTIEAAYHKNLPWVGIMWHPEREHPFNEHDKTLISTLFRS</sequence>
<dbReference type="GO" id="GO:0005829">
    <property type="term" value="C:cytosol"/>
    <property type="evidence" value="ECO:0007669"/>
    <property type="project" value="TreeGrafter"/>
</dbReference>
<comment type="caution">
    <text evidence="1">The sequence shown here is derived from an EMBL/GenBank/DDBJ whole genome shotgun (WGS) entry which is preliminary data.</text>
</comment>
<dbReference type="InterPro" id="IPR044668">
    <property type="entry name" value="PuuD-like"/>
</dbReference>
<dbReference type="GO" id="GO:0016740">
    <property type="term" value="F:transferase activity"/>
    <property type="evidence" value="ECO:0007669"/>
    <property type="project" value="UniProtKB-KW"/>
</dbReference>
<keyword evidence="1" id="KW-0808">Transferase</keyword>
<dbReference type="SUPFAM" id="SSF52317">
    <property type="entry name" value="Class I glutamine amidotransferase-like"/>
    <property type="match status" value="1"/>
</dbReference>
<dbReference type="InterPro" id="IPR029062">
    <property type="entry name" value="Class_I_gatase-like"/>
</dbReference>
<gene>
    <name evidence="1" type="ORF">EKM59_00830</name>
</gene>
<dbReference type="PROSITE" id="PS51273">
    <property type="entry name" value="GATASE_TYPE_1"/>
    <property type="match status" value="1"/>
</dbReference>
<dbReference type="GO" id="GO:0016811">
    <property type="term" value="F:hydrolase activity, acting on carbon-nitrogen (but not peptide) bonds, in linear amides"/>
    <property type="evidence" value="ECO:0007669"/>
    <property type="project" value="InterPro"/>
</dbReference>
<accession>A0A3S0VBQ8</accession>
<proteinExistence type="predicted"/>
<dbReference type="OrthoDB" id="9813383at2"/>
<keyword evidence="2" id="KW-1185">Reference proteome</keyword>
<dbReference type="Pfam" id="PF07722">
    <property type="entry name" value="Peptidase_C26"/>
    <property type="match status" value="1"/>
</dbReference>
<dbReference type="AlphaFoldDB" id="A0A3S0VBQ8"/>
<name>A0A3S0VBQ8_9GAMM</name>
<reference evidence="1 2" key="1">
    <citation type="submission" date="2018-12" db="EMBL/GenBank/DDBJ databases">
        <title>Legionella sp,whole genome shotgun sequence.</title>
        <authorList>
            <person name="Wu H."/>
        </authorList>
    </citation>
    <scope>NUCLEOTIDE SEQUENCE [LARGE SCALE GENOMIC DNA]</scope>
    <source>
        <strain evidence="2">km714</strain>
    </source>
</reference>
<protein>
    <submittedName>
        <fullName evidence="1">Glutamine amidotransferase</fullName>
    </submittedName>
</protein>
<dbReference type="PANTHER" id="PTHR43235">
    <property type="entry name" value="GLUTAMINE AMIDOTRANSFERASE PB2B2.05-RELATED"/>
    <property type="match status" value="1"/>
</dbReference>
<keyword evidence="1" id="KW-0315">Glutamine amidotransferase</keyword>
<organism evidence="1 2">
    <name type="scientific">Legionella septentrionalis</name>
    <dbReference type="NCBI Taxonomy" id="2498109"/>
    <lineage>
        <taxon>Bacteria</taxon>
        <taxon>Pseudomonadati</taxon>
        <taxon>Pseudomonadota</taxon>
        <taxon>Gammaproteobacteria</taxon>
        <taxon>Legionellales</taxon>
        <taxon>Legionellaceae</taxon>
        <taxon>Legionella</taxon>
    </lineage>
</organism>
<dbReference type="EMBL" id="RZGR01000002">
    <property type="protein sequence ID" value="RUQ91058.1"/>
    <property type="molecule type" value="Genomic_DNA"/>
</dbReference>
<dbReference type="InterPro" id="IPR011697">
    <property type="entry name" value="Peptidase_C26"/>
</dbReference>
<dbReference type="Gene3D" id="3.40.50.880">
    <property type="match status" value="1"/>
</dbReference>
<dbReference type="RefSeq" id="WP_126953224.1">
    <property type="nucleotide sequence ID" value="NZ_RZGR01000002.1"/>
</dbReference>
<dbReference type="Proteomes" id="UP000288012">
    <property type="component" value="Unassembled WGS sequence"/>
</dbReference>